<keyword evidence="3" id="KW-1185">Reference proteome</keyword>
<evidence type="ECO:0000313" key="3">
    <source>
        <dbReference type="Proteomes" id="UP000013827"/>
    </source>
</evidence>
<organism evidence="2 3">
    <name type="scientific">Emiliania huxleyi (strain CCMP1516)</name>
    <dbReference type="NCBI Taxonomy" id="280463"/>
    <lineage>
        <taxon>Eukaryota</taxon>
        <taxon>Haptista</taxon>
        <taxon>Haptophyta</taxon>
        <taxon>Prymnesiophyceae</taxon>
        <taxon>Isochrysidales</taxon>
        <taxon>Noelaerhabdaceae</taxon>
        <taxon>Emiliania</taxon>
    </lineage>
</organism>
<dbReference type="KEGG" id="ehx:EMIHUDRAFT_446081"/>
<dbReference type="PaxDb" id="2903-EOD11523"/>
<dbReference type="HOGENOM" id="CLU_1698784_0_0_1"/>
<reference evidence="3" key="1">
    <citation type="journal article" date="2013" name="Nature">
        <title>Pan genome of the phytoplankton Emiliania underpins its global distribution.</title>
        <authorList>
            <person name="Read B.A."/>
            <person name="Kegel J."/>
            <person name="Klute M.J."/>
            <person name="Kuo A."/>
            <person name="Lefebvre S.C."/>
            <person name="Maumus F."/>
            <person name="Mayer C."/>
            <person name="Miller J."/>
            <person name="Monier A."/>
            <person name="Salamov A."/>
            <person name="Young J."/>
            <person name="Aguilar M."/>
            <person name="Claverie J.M."/>
            <person name="Frickenhaus S."/>
            <person name="Gonzalez K."/>
            <person name="Herman E.K."/>
            <person name="Lin Y.C."/>
            <person name="Napier J."/>
            <person name="Ogata H."/>
            <person name="Sarno A.F."/>
            <person name="Shmutz J."/>
            <person name="Schroeder D."/>
            <person name="de Vargas C."/>
            <person name="Verret F."/>
            <person name="von Dassow P."/>
            <person name="Valentin K."/>
            <person name="Van de Peer Y."/>
            <person name="Wheeler G."/>
            <person name="Dacks J.B."/>
            <person name="Delwiche C.F."/>
            <person name="Dyhrman S.T."/>
            <person name="Glockner G."/>
            <person name="John U."/>
            <person name="Richards T."/>
            <person name="Worden A.Z."/>
            <person name="Zhang X."/>
            <person name="Grigoriev I.V."/>
            <person name="Allen A.E."/>
            <person name="Bidle K."/>
            <person name="Borodovsky M."/>
            <person name="Bowler C."/>
            <person name="Brownlee C."/>
            <person name="Cock J.M."/>
            <person name="Elias M."/>
            <person name="Gladyshev V.N."/>
            <person name="Groth M."/>
            <person name="Guda C."/>
            <person name="Hadaegh A."/>
            <person name="Iglesias-Rodriguez M.D."/>
            <person name="Jenkins J."/>
            <person name="Jones B.M."/>
            <person name="Lawson T."/>
            <person name="Leese F."/>
            <person name="Lindquist E."/>
            <person name="Lobanov A."/>
            <person name="Lomsadze A."/>
            <person name="Malik S.B."/>
            <person name="Marsh M.E."/>
            <person name="Mackinder L."/>
            <person name="Mock T."/>
            <person name="Mueller-Roeber B."/>
            <person name="Pagarete A."/>
            <person name="Parker M."/>
            <person name="Probert I."/>
            <person name="Quesneville H."/>
            <person name="Raines C."/>
            <person name="Rensing S.A."/>
            <person name="Riano-Pachon D.M."/>
            <person name="Richier S."/>
            <person name="Rokitta S."/>
            <person name="Shiraiwa Y."/>
            <person name="Soanes D.M."/>
            <person name="van der Giezen M."/>
            <person name="Wahlund T.M."/>
            <person name="Williams B."/>
            <person name="Wilson W."/>
            <person name="Wolfe G."/>
            <person name="Wurch L.L."/>
        </authorList>
    </citation>
    <scope>NUCLEOTIDE SEQUENCE</scope>
</reference>
<dbReference type="Proteomes" id="UP000013827">
    <property type="component" value="Unassembled WGS sequence"/>
</dbReference>
<protein>
    <submittedName>
        <fullName evidence="2">Uncharacterized protein</fullName>
    </submittedName>
</protein>
<name>A0A0D3IJT8_EMIH1</name>
<proteinExistence type="predicted"/>
<feature type="compositionally biased region" description="Basic residues" evidence="1">
    <location>
        <begin position="143"/>
        <end position="155"/>
    </location>
</feature>
<dbReference type="GeneID" id="17257682"/>
<evidence type="ECO:0000256" key="1">
    <source>
        <dbReference type="SAM" id="MobiDB-lite"/>
    </source>
</evidence>
<dbReference type="RefSeq" id="XP_005763952.1">
    <property type="nucleotide sequence ID" value="XM_005763895.1"/>
</dbReference>
<dbReference type="EnsemblProtists" id="EOD11523">
    <property type="protein sequence ID" value="EOD11523"/>
    <property type="gene ID" value="EMIHUDRAFT_446081"/>
</dbReference>
<feature type="region of interest" description="Disordered" evidence="1">
    <location>
        <begin position="119"/>
        <end position="155"/>
    </location>
</feature>
<accession>A0A0D3IJT8</accession>
<reference evidence="2" key="2">
    <citation type="submission" date="2024-10" db="UniProtKB">
        <authorList>
            <consortium name="EnsemblProtists"/>
        </authorList>
    </citation>
    <scope>IDENTIFICATION</scope>
</reference>
<evidence type="ECO:0000313" key="2">
    <source>
        <dbReference type="EnsemblProtists" id="EOD11523"/>
    </source>
</evidence>
<dbReference type="AlphaFoldDB" id="A0A0D3IJT8"/>
<sequence length="155" mass="16992">MALSQAIVGAATLMRDVDDLTDSAFDAVESAAQMWFRKIQAAGDRLSDARSCMRPPAVDVGPAYEPYQHLPSPPPRPPDAFAVLSTPRTPTVVRSSSLISNEPMCAQCHSKLINKGLAQRQPRGLNEVSNVSERANMPVALRPSRKKRSNRRRTI</sequence>